<dbReference type="Proteomes" id="UP001176517">
    <property type="component" value="Unassembled WGS sequence"/>
</dbReference>
<sequence length="287" mass="31370">MTNSAASSSASTAVPPLQLQLSQHVLTHSITPLLDLTVLDLPTSTREEVQVLVSKMKSSDDNEASTPPTIRHSTLIDLAQQIRIQQPQGIDLQQYTLYALMRDAQIYFAPKPKFVRSPELEKSLAAIRLAQEQAEFDSISSTHNLDPLLPASKRNRHSLFDVSAPTSSSTSSFKPPLLSVQKLTPEQEAAEWAEANRQISAVINIVISMVAVATAAWWAAGSASVIWKTLVSLGLAIVVGIAETVLYARYWRVSAQRATNQSRRMRGFDAGRPPPASALLAFDTNRK</sequence>
<name>A0AAN6GR84_9BASI</name>
<comment type="caution">
    <text evidence="7">The sequence shown here is derived from an EMBL/GenBank/DDBJ whole genome shotgun (WGS) entry which is preliminary data.</text>
</comment>
<dbReference type="GO" id="GO:0070072">
    <property type="term" value="P:vacuolar proton-transporting V-type ATPase complex assembly"/>
    <property type="evidence" value="ECO:0007669"/>
    <property type="project" value="InterPro"/>
</dbReference>
<evidence type="ECO:0000313" key="7">
    <source>
        <dbReference type="EMBL" id="KAK0550161.1"/>
    </source>
</evidence>
<comment type="subcellular location">
    <subcellularLocation>
        <location evidence="1">Endoplasmic reticulum membrane</location>
        <topology evidence="1">Multi-pass membrane protein</topology>
    </subcellularLocation>
</comment>
<keyword evidence="4 6" id="KW-1133">Transmembrane helix</keyword>
<protein>
    <recommendedName>
        <fullName evidence="9">ATPase, vacuolar ER assembly factor, Vma12</fullName>
    </recommendedName>
</protein>
<accession>A0AAN6GR84</accession>
<proteinExistence type="predicted"/>
<evidence type="ECO:0000256" key="1">
    <source>
        <dbReference type="ARBA" id="ARBA00004477"/>
    </source>
</evidence>
<keyword evidence="2 6" id="KW-0812">Transmembrane</keyword>
<feature type="transmembrane region" description="Helical" evidence="6">
    <location>
        <begin position="201"/>
        <end position="220"/>
    </location>
</feature>
<evidence type="ECO:0000313" key="8">
    <source>
        <dbReference type="Proteomes" id="UP001176517"/>
    </source>
</evidence>
<dbReference type="GO" id="GO:0005789">
    <property type="term" value="C:endoplasmic reticulum membrane"/>
    <property type="evidence" value="ECO:0007669"/>
    <property type="project" value="UniProtKB-SubCell"/>
</dbReference>
<dbReference type="EMBL" id="JAPDMZ010000098">
    <property type="protein sequence ID" value="KAK0550161.1"/>
    <property type="molecule type" value="Genomic_DNA"/>
</dbReference>
<evidence type="ECO:0000256" key="4">
    <source>
        <dbReference type="ARBA" id="ARBA00022989"/>
    </source>
</evidence>
<evidence type="ECO:0000256" key="5">
    <source>
        <dbReference type="ARBA" id="ARBA00023136"/>
    </source>
</evidence>
<dbReference type="InterPro" id="IPR021013">
    <property type="entry name" value="ATPase_Vma12"/>
</dbReference>
<keyword evidence="3" id="KW-0256">Endoplasmic reticulum</keyword>
<dbReference type="Pfam" id="PF11712">
    <property type="entry name" value="Vma12"/>
    <property type="match status" value="1"/>
</dbReference>
<evidence type="ECO:0000256" key="3">
    <source>
        <dbReference type="ARBA" id="ARBA00022824"/>
    </source>
</evidence>
<reference evidence="7" key="1">
    <citation type="journal article" date="2023" name="PhytoFront">
        <title>Draft Genome Resources of Seven Strains of Tilletia horrida, Causal Agent of Kernel Smut of Rice.</title>
        <authorList>
            <person name="Khanal S."/>
            <person name="Antony Babu S."/>
            <person name="Zhou X.G."/>
        </authorList>
    </citation>
    <scope>NUCLEOTIDE SEQUENCE</scope>
    <source>
        <strain evidence="7">TX6</strain>
    </source>
</reference>
<evidence type="ECO:0000256" key="6">
    <source>
        <dbReference type="SAM" id="Phobius"/>
    </source>
</evidence>
<keyword evidence="8" id="KW-1185">Reference proteome</keyword>
<organism evidence="7 8">
    <name type="scientific">Tilletia horrida</name>
    <dbReference type="NCBI Taxonomy" id="155126"/>
    <lineage>
        <taxon>Eukaryota</taxon>
        <taxon>Fungi</taxon>
        <taxon>Dikarya</taxon>
        <taxon>Basidiomycota</taxon>
        <taxon>Ustilaginomycotina</taxon>
        <taxon>Exobasidiomycetes</taxon>
        <taxon>Tilletiales</taxon>
        <taxon>Tilletiaceae</taxon>
        <taxon>Tilletia</taxon>
    </lineage>
</organism>
<feature type="transmembrane region" description="Helical" evidence="6">
    <location>
        <begin position="226"/>
        <end position="248"/>
    </location>
</feature>
<keyword evidence="5 6" id="KW-0472">Membrane</keyword>
<gene>
    <name evidence="7" type="ORF">OC846_003786</name>
</gene>
<dbReference type="PANTHER" id="PTHR31394">
    <property type="entry name" value="TRANSMEMBRANE PROTEIN 199"/>
    <property type="match status" value="1"/>
</dbReference>
<evidence type="ECO:0000256" key="2">
    <source>
        <dbReference type="ARBA" id="ARBA00022692"/>
    </source>
</evidence>
<evidence type="ECO:0008006" key="9">
    <source>
        <dbReference type="Google" id="ProtNLM"/>
    </source>
</evidence>
<dbReference type="PANTHER" id="PTHR31394:SF1">
    <property type="entry name" value="TRANSMEMBRANE PROTEIN 199"/>
    <property type="match status" value="1"/>
</dbReference>
<dbReference type="AlphaFoldDB" id="A0AAN6GR84"/>